<gene>
    <name evidence="5" type="ORF">PT974_07711</name>
</gene>
<evidence type="ECO:0000259" key="3">
    <source>
        <dbReference type="Pfam" id="PF13086"/>
    </source>
</evidence>
<dbReference type="SUPFAM" id="SSF52540">
    <property type="entry name" value="P-loop containing nucleoside triphosphate hydrolases"/>
    <property type="match status" value="1"/>
</dbReference>
<dbReference type="InterPro" id="IPR045055">
    <property type="entry name" value="DNA2/NAM7-like"/>
</dbReference>
<dbReference type="Pfam" id="PF13086">
    <property type="entry name" value="AAA_11"/>
    <property type="match status" value="1"/>
</dbReference>
<feature type="domain" description="DNA2/NAM7 helicase helicase" evidence="3">
    <location>
        <begin position="34"/>
        <end position="234"/>
    </location>
</feature>
<dbReference type="InterPro" id="IPR041679">
    <property type="entry name" value="DNA2/NAM7-like_C"/>
</dbReference>
<evidence type="ECO:0000256" key="1">
    <source>
        <dbReference type="ARBA" id="ARBA00022806"/>
    </source>
</evidence>
<protein>
    <submittedName>
        <fullName evidence="5">NFX1-type zinc finger-containing-like protein</fullName>
    </submittedName>
</protein>
<keyword evidence="2" id="KW-0175">Coiled coil</keyword>
<keyword evidence="1" id="KW-0067">ATP-binding</keyword>
<dbReference type="Proteomes" id="UP001338125">
    <property type="component" value="Unassembled WGS sequence"/>
</dbReference>
<dbReference type="Pfam" id="PF13087">
    <property type="entry name" value="AAA_12"/>
    <property type="match status" value="1"/>
</dbReference>
<dbReference type="InterPro" id="IPR027417">
    <property type="entry name" value="P-loop_NTPase"/>
</dbReference>
<sequence>MSVFPISNPISFIFMTSDRLYQFLKHLLDVGIKRLIRIGGRSEASELDSKNLRVVSKEIPKTRLEPEDLDGFITVSKDPLATWLGRRPLDASGTGTEAVSHADHIEQLTGQAEESIYSLTSMERWTLAENWLKQLRENQSELLFESVDQANRLRQTKDAVHNEVNRRALVLADIVGVTTSSLARNIDTLRRIGSKVIICEEAGEVKEPDLISGLIPGVEHLIQIGDHKQLRPQIANHSLSIESSSGMAWQLDRSQFERRAVGEPGLPPAPVAQLNIQRRMRPEISQLIRSVYPNLQDHDSVLNTPNVIGMRHNVFWLDHRCGEDTKNDGTRVKSHSNEWEAEMATALARHLVRQGEYKSNDIAVLTPYTGQLRKLRAALSQDFEIFISERDLETLALEGLADDLDEQLQAGTQRLVEKKQLLQTLRLATVDNFQGEEAKVIIVSLVRSNPAHRVGFLRTENRINVLLSRAQHGMYLIGNTETYLHVPMWADVHSHLVRAGAVNTALSLSCPRHPDVPIFCSEPADFARNSPEGGCQLPCDRRLEPCGHKCQAQCHSKPMHEAFACCVPGHAMREKRVAIAKRLVRFDVHTQPVPQFAARHARLVLRVVPGSAPTRAPAPCHVQLPATVFPVMNGVVKFSTVVTSAQASAKCGDKLDARVDLLEFKRFSEIDLDESPILVLACGHFFTGETLDGMVGVDEVYIRDIVGKFIGLRDVSAFLAGAVPSCPDCKRPIRQFVAKRYNRVINRAVMDETCKRFLVSGRSSLDELENRLRELDTKLDATRSASARVALNHDLLSLRHLGCTKLQMEALVLGNRMNADHQPAKKLIDAIFLSQSSSDNELDHLVQRMDGLKLLVPAPDAQLTLRARLIQIRAAEVMLRDHFALWKVDKRILASLPRDKFSNLAGKFLKDCRDLITQAKEANLSRVVIAATLAFAKLSHLEAWYYRNQPEFTDGDATQFSKGRTIASVASQSDTVRSLLAEALDFYGELENGDELRDAVQEMLRLSEGPRYEEVTPEELASIKIAMVSGQGV</sequence>
<dbReference type="EMBL" id="JAVFKD010000013">
    <property type="protein sequence ID" value="KAK5991678.1"/>
    <property type="molecule type" value="Genomic_DNA"/>
</dbReference>
<feature type="domain" description="DNA2/NAM7 helicase-like C-terminal" evidence="4">
    <location>
        <begin position="251"/>
        <end position="480"/>
    </location>
</feature>
<evidence type="ECO:0000313" key="5">
    <source>
        <dbReference type="EMBL" id="KAK5991678.1"/>
    </source>
</evidence>
<evidence type="ECO:0000259" key="4">
    <source>
        <dbReference type="Pfam" id="PF13087"/>
    </source>
</evidence>
<keyword evidence="1" id="KW-0547">Nucleotide-binding</keyword>
<keyword evidence="6" id="KW-1185">Reference proteome</keyword>
<keyword evidence="1" id="KW-0378">Hydrolase</keyword>
<feature type="coiled-coil region" evidence="2">
    <location>
        <begin position="758"/>
        <end position="785"/>
    </location>
</feature>
<dbReference type="PANTHER" id="PTHR10887:SF445">
    <property type="entry name" value="NFX1-TYPE ZINC FINGER-CONTAINING PROTEIN 1"/>
    <property type="match status" value="1"/>
</dbReference>
<evidence type="ECO:0000256" key="2">
    <source>
        <dbReference type="SAM" id="Coils"/>
    </source>
</evidence>
<keyword evidence="1" id="KW-0347">Helicase</keyword>
<reference evidence="5 6" key="1">
    <citation type="submission" date="2024-01" db="EMBL/GenBank/DDBJ databases">
        <title>Complete genome of Cladobotryum mycophilum ATHUM6906.</title>
        <authorList>
            <person name="Christinaki A.C."/>
            <person name="Myridakis A.I."/>
            <person name="Kouvelis V.N."/>
        </authorList>
    </citation>
    <scope>NUCLEOTIDE SEQUENCE [LARGE SCALE GENOMIC DNA]</scope>
    <source>
        <strain evidence="5 6">ATHUM6906</strain>
    </source>
</reference>
<dbReference type="CDD" id="cd18808">
    <property type="entry name" value="SF1_C_Upf1"/>
    <property type="match status" value="1"/>
</dbReference>
<dbReference type="CDD" id="cd06008">
    <property type="entry name" value="NF-X1-zinc-finger"/>
    <property type="match status" value="1"/>
</dbReference>
<comment type="caution">
    <text evidence="5">The sequence shown here is derived from an EMBL/GenBank/DDBJ whole genome shotgun (WGS) entry which is preliminary data.</text>
</comment>
<dbReference type="InterPro" id="IPR047187">
    <property type="entry name" value="SF1_C_Upf1"/>
</dbReference>
<evidence type="ECO:0000313" key="6">
    <source>
        <dbReference type="Proteomes" id="UP001338125"/>
    </source>
</evidence>
<dbReference type="InterPro" id="IPR041677">
    <property type="entry name" value="DNA2/NAM7_AAA_11"/>
</dbReference>
<organism evidence="5 6">
    <name type="scientific">Cladobotryum mycophilum</name>
    <dbReference type="NCBI Taxonomy" id="491253"/>
    <lineage>
        <taxon>Eukaryota</taxon>
        <taxon>Fungi</taxon>
        <taxon>Dikarya</taxon>
        <taxon>Ascomycota</taxon>
        <taxon>Pezizomycotina</taxon>
        <taxon>Sordariomycetes</taxon>
        <taxon>Hypocreomycetidae</taxon>
        <taxon>Hypocreales</taxon>
        <taxon>Hypocreaceae</taxon>
        <taxon>Cladobotryum</taxon>
    </lineage>
</organism>
<dbReference type="Gene3D" id="3.40.50.300">
    <property type="entry name" value="P-loop containing nucleotide triphosphate hydrolases"/>
    <property type="match status" value="2"/>
</dbReference>
<proteinExistence type="predicted"/>
<dbReference type="PANTHER" id="PTHR10887">
    <property type="entry name" value="DNA2/NAM7 HELICASE FAMILY"/>
    <property type="match status" value="1"/>
</dbReference>
<name>A0ABR0SHP2_9HYPO</name>
<accession>A0ABR0SHP2</accession>